<feature type="region of interest" description="Disordered" evidence="1">
    <location>
        <begin position="49"/>
        <end position="72"/>
    </location>
</feature>
<dbReference type="EMBL" id="JAUSWL010000026">
    <property type="protein sequence ID" value="MDQ0547439.1"/>
    <property type="molecule type" value="Genomic_DNA"/>
</dbReference>
<organism evidence="2 3">
    <name type="scientific">Methylobacterium brachiatum</name>
    <dbReference type="NCBI Taxonomy" id="269660"/>
    <lineage>
        <taxon>Bacteria</taxon>
        <taxon>Pseudomonadati</taxon>
        <taxon>Pseudomonadota</taxon>
        <taxon>Alphaproteobacteria</taxon>
        <taxon>Hyphomicrobiales</taxon>
        <taxon>Methylobacteriaceae</taxon>
        <taxon>Methylobacterium</taxon>
    </lineage>
</organism>
<dbReference type="AlphaFoldDB" id="A0AAJ1WYB0"/>
<accession>A0AAJ1WYB0</accession>
<name>A0AAJ1WYB0_9HYPH</name>
<dbReference type="Proteomes" id="UP001223420">
    <property type="component" value="Unassembled WGS sequence"/>
</dbReference>
<proteinExistence type="predicted"/>
<sequence>MVNLQPALQEEHLLDVAIAERVAQVPGNSLDDQRALEVSAPEITLDLSLQLEGEGVEDQGATERSGKLGGYG</sequence>
<evidence type="ECO:0000313" key="2">
    <source>
        <dbReference type="EMBL" id="MDQ0547439.1"/>
    </source>
</evidence>
<gene>
    <name evidence="2" type="ORF">QO001_006398</name>
</gene>
<evidence type="ECO:0000256" key="1">
    <source>
        <dbReference type="SAM" id="MobiDB-lite"/>
    </source>
</evidence>
<evidence type="ECO:0000313" key="3">
    <source>
        <dbReference type="Proteomes" id="UP001223420"/>
    </source>
</evidence>
<comment type="caution">
    <text evidence="2">The sequence shown here is derived from an EMBL/GenBank/DDBJ whole genome shotgun (WGS) entry which is preliminary data.</text>
</comment>
<reference evidence="2" key="1">
    <citation type="submission" date="2023-07" db="EMBL/GenBank/DDBJ databases">
        <title>Genomic Encyclopedia of Type Strains, Phase IV (KMG-IV): sequencing the most valuable type-strain genomes for metagenomic binning, comparative biology and taxonomic classification.</title>
        <authorList>
            <person name="Goeker M."/>
        </authorList>
    </citation>
    <scope>NUCLEOTIDE SEQUENCE</scope>
    <source>
        <strain evidence="2">DSM 19569</strain>
    </source>
</reference>
<protein>
    <submittedName>
        <fullName evidence="2">Uncharacterized protein</fullName>
    </submittedName>
</protein>